<dbReference type="Pfam" id="PF10842">
    <property type="entry name" value="DUF2642"/>
    <property type="match status" value="1"/>
</dbReference>
<name>A0A3G2R212_9FIRM</name>
<evidence type="ECO:0000313" key="2">
    <source>
        <dbReference type="Proteomes" id="UP000280960"/>
    </source>
</evidence>
<dbReference type="InterPro" id="IPR020139">
    <property type="entry name" value="DUF2642"/>
</dbReference>
<evidence type="ECO:0000313" key="1">
    <source>
        <dbReference type="EMBL" id="AYO29506.1"/>
    </source>
</evidence>
<dbReference type="Proteomes" id="UP000280960">
    <property type="component" value="Chromosome"/>
</dbReference>
<dbReference type="AlphaFoldDB" id="A0A3G2R212"/>
<dbReference type="EMBL" id="CP033169">
    <property type="protein sequence ID" value="AYO29506.1"/>
    <property type="molecule type" value="Genomic_DNA"/>
</dbReference>
<reference evidence="1 2" key="1">
    <citation type="submission" date="2018-10" db="EMBL/GenBank/DDBJ databases">
        <authorList>
            <person name="Zhang X."/>
        </authorList>
    </citation>
    <scope>NUCLEOTIDE SEQUENCE [LARGE SCALE GENOMIC DNA]</scope>
    <source>
        <strain evidence="1 2">SK-G1</strain>
    </source>
</reference>
<proteinExistence type="predicted"/>
<protein>
    <submittedName>
        <fullName evidence="1">DUF2642 domain-containing protein</fullName>
    </submittedName>
</protein>
<sequence length="77" mass="8636">MNLPENSKAEALLFGGENRIFLGHLREMIGSSIDVGLTSGIMISGRLVSVFVDHILVENPQGRYHIRLTTIEYVRRP</sequence>
<accession>A0A3G2R212</accession>
<dbReference type="KEGG" id="bacg:D2962_01795"/>
<gene>
    <name evidence="1" type="ORF">D2962_01795</name>
</gene>
<keyword evidence="2" id="KW-1185">Reference proteome</keyword>
<organism evidence="1 2">
    <name type="scientific">Biomaibacter acetigenes</name>
    <dbReference type="NCBI Taxonomy" id="2316383"/>
    <lineage>
        <taxon>Bacteria</taxon>
        <taxon>Bacillati</taxon>
        <taxon>Bacillota</taxon>
        <taxon>Clostridia</taxon>
        <taxon>Thermosediminibacterales</taxon>
        <taxon>Tepidanaerobacteraceae</taxon>
        <taxon>Biomaibacter</taxon>
    </lineage>
</organism>